<evidence type="ECO:0000256" key="4">
    <source>
        <dbReference type="ARBA" id="ARBA00022816"/>
    </source>
</evidence>
<keyword evidence="5 9" id="KW-0653">Protein transport</keyword>
<dbReference type="PANTHER" id="PTHR21527">
    <property type="entry name" value="NUCLEOPORIN NUP35"/>
    <property type="match status" value="1"/>
</dbReference>
<keyword evidence="13" id="KW-1185">Reference proteome</keyword>
<dbReference type="InterPro" id="IPR035979">
    <property type="entry name" value="RBD_domain_sf"/>
</dbReference>
<dbReference type="EMBL" id="BMAO01014309">
    <property type="protein sequence ID" value="GFQ94118.1"/>
    <property type="molecule type" value="Genomic_DNA"/>
</dbReference>
<dbReference type="Pfam" id="PF05172">
    <property type="entry name" value="RRM_Nup35"/>
    <property type="match status" value="1"/>
</dbReference>
<dbReference type="AlphaFoldDB" id="A0A8X6G2D4"/>
<sequence length="340" mass="37191">MFSPFTQIDHRYKDVSSPSGNTEPMSLGSPVSSPKGKASSNQNYLPPYLFGETVPSPIASPTWNTPKQSNITAFQSPSSIINPVSQFKEQNISYQSPSTSSIIATPNPVKSGGPPIQGLLYSTPNQNISFNTSQLNNTPTVTDNLAFDGPSFNNMMTPNKSLCVTNTSFLSPAQIDPFYTQGEALKNSDQLDESWITVFGFPSASANYILQQFSQYGNIVEHKLSPSGNWMHLRYQSKLQAKKALSKNGKVFSGNIMIGVKLCIEMDVMESCKDNSIKETSLISASNSLTTDPLEPTKPNLKNIRPLTQAYQSPNAQAQVNPVKSSGIVSKAFEYIWKLH</sequence>
<dbReference type="Gene3D" id="3.30.70.330">
    <property type="match status" value="1"/>
</dbReference>
<dbReference type="GO" id="GO:0003676">
    <property type="term" value="F:nucleic acid binding"/>
    <property type="evidence" value="ECO:0007669"/>
    <property type="project" value="InterPro"/>
</dbReference>
<feature type="compositionally biased region" description="Polar residues" evidence="10">
    <location>
        <begin position="16"/>
        <end position="44"/>
    </location>
</feature>
<protein>
    <recommendedName>
        <fullName evidence="9">Nucleoporin NUP53</fullName>
    </recommendedName>
</protein>
<feature type="domain" description="RRM Nup35-type" evidence="11">
    <location>
        <begin position="190"/>
        <end position="270"/>
    </location>
</feature>
<gene>
    <name evidence="12" type="primary">Nup35</name>
    <name evidence="12" type="ORF">TNCT_89661</name>
</gene>
<dbReference type="InterPro" id="IPR017389">
    <property type="entry name" value="Nucleoporin_NUP53"/>
</dbReference>
<dbReference type="GO" id="GO:0044613">
    <property type="term" value="C:nuclear pore central transport channel"/>
    <property type="evidence" value="ECO:0007669"/>
    <property type="project" value="TreeGrafter"/>
</dbReference>
<keyword evidence="3 9" id="KW-0813">Transport</keyword>
<dbReference type="GO" id="GO:0006607">
    <property type="term" value="P:NLS-bearing protein import into nucleus"/>
    <property type="evidence" value="ECO:0007669"/>
    <property type="project" value="TreeGrafter"/>
</dbReference>
<keyword evidence="8 9" id="KW-0539">Nucleus</keyword>
<dbReference type="SUPFAM" id="SSF54928">
    <property type="entry name" value="RNA-binding domain, RBD"/>
    <property type="match status" value="1"/>
</dbReference>
<name>A0A8X6G2D4_TRICU</name>
<evidence type="ECO:0000256" key="6">
    <source>
        <dbReference type="ARBA" id="ARBA00023010"/>
    </source>
</evidence>
<dbReference type="Proteomes" id="UP000887116">
    <property type="component" value="Unassembled WGS sequence"/>
</dbReference>
<organism evidence="12 13">
    <name type="scientific">Trichonephila clavata</name>
    <name type="common">Joro spider</name>
    <name type="synonym">Nephila clavata</name>
    <dbReference type="NCBI Taxonomy" id="2740835"/>
    <lineage>
        <taxon>Eukaryota</taxon>
        <taxon>Metazoa</taxon>
        <taxon>Ecdysozoa</taxon>
        <taxon>Arthropoda</taxon>
        <taxon>Chelicerata</taxon>
        <taxon>Arachnida</taxon>
        <taxon>Araneae</taxon>
        <taxon>Araneomorphae</taxon>
        <taxon>Entelegynae</taxon>
        <taxon>Araneoidea</taxon>
        <taxon>Nephilidae</taxon>
        <taxon>Trichonephila</taxon>
    </lineage>
</organism>
<keyword evidence="6 9" id="KW-0811">Translocation</keyword>
<evidence type="ECO:0000256" key="5">
    <source>
        <dbReference type="ARBA" id="ARBA00022927"/>
    </source>
</evidence>
<comment type="similarity">
    <text evidence="2 9">Belongs to the Nup35 family.</text>
</comment>
<evidence type="ECO:0000256" key="10">
    <source>
        <dbReference type="SAM" id="MobiDB-lite"/>
    </source>
</evidence>
<comment type="subcellular location">
    <subcellularLocation>
        <location evidence="1 9">Nucleus</location>
        <location evidence="1 9">Nuclear pore complex</location>
    </subcellularLocation>
</comment>
<evidence type="ECO:0000256" key="7">
    <source>
        <dbReference type="ARBA" id="ARBA00023132"/>
    </source>
</evidence>
<feature type="region of interest" description="Disordered" evidence="10">
    <location>
        <begin position="1"/>
        <end position="44"/>
    </location>
</feature>
<dbReference type="OrthoDB" id="3365060at2759"/>
<accession>A0A8X6G2D4</accession>
<dbReference type="PIRSF" id="PIRSF038119">
    <property type="entry name" value="Nucleoporin_NUP53"/>
    <property type="match status" value="1"/>
</dbReference>
<comment type="caution">
    <text evidence="12">The sequence shown here is derived from an EMBL/GenBank/DDBJ whole genome shotgun (WGS) entry which is preliminary data.</text>
</comment>
<evidence type="ECO:0000313" key="12">
    <source>
        <dbReference type="EMBL" id="GFQ94118.1"/>
    </source>
</evidence>
<evidence type="ECO:0000259" key="11">
    <source>
        <dbReference type="PROSITE" id="PS51472"/>
    </source>
</evidence>
<dbReference type="GO" id="GO:0006999">
    <property type="term" value="P:nuclear pore organization"/>
    <property type="evidence" value="ECO:0007669"/>
    <property type="project" value="TreeGrafter"/>
</dbReference>
<keyword evidence="7 9" id="KW-0906">Nuclear pore complex</keyword>
<dbReference type="InterPro" id="IPR012677">
    <property type="entry name" value="Nucleotide-bd_a/b_plait_sf"/>
</dbReference>
<dbReference type="GO" id="GO:0031965">
    <property type="term" value="C:nuclear membrane"/>
    <property type="evidence" value="ECO:0007669"/>
    <property type="project" value="InterPro"/>
</dbReference>
<evidence type="ECO:0000256" key="8">
    <source>
        <dbReference type="ARBA" id="ARBA00023242"/>
    </source>
</evidence>
<dbReference type="GO" id="GO:0044615">
    <property type="term" value="C:nuclear pore nuclear basket"/>
    <property type="evidence" value="ECO:0007669"/>
    <property type="project" value="TreeGrafter"/>
</dbReference>
<dbReference type="GO" id="GO:0017056">
    <property type="term" value="F:structural constituent of nuclear pore"/>
    <property type="evidence" value="ECO:0007669"/>
    <property type="project" value="InterPro"/>
</dbReference>
<reference evidence="12" key="1">
    <citation type="submission" date="2020-07" db="EMBL/GenBank/DDBJ databases">
        <title>Multicomponent nature underlies the extraordinary mechanical properties of spider dragline silk.</title>
        <authorList>
            <person name="Kono N."/>
            <person name="Nakamura H."/>
            <person name="Mori M."/>
            <person name="Yoshida Y."/>
            <person name="Ohtoshi R."/>
            <person name="Malay A.D."/>
            <person name="Moran D.A.P."/>
            <person name="Tomita M."/>
            <person name="Numata K."/>
            <person name="Arakawa K."/>
        </authorList>
    </citation>
    <scope>NUCLEOTIDE SEQUENCE</scope>
</reference>
<evidence type="ECO:0000256" key="2">
    <source>
        <dbReference type="ARBA" id="ARBA00009454"/>
    </source>
</evidence>
<evidence type="ECO:0000256" key="3">
    <source>
        <dbReference type="ARBA" id="ARBA00022448"/>
    </source>
</evidence>
<dbReference type="GO" id="GO:0051028">
    <property type="term" value="P:mRNA transport"/>
    <property type="evidence" value="ECO:0007669"/>
    <property type="project" value="UniProtKB-UniRule"/>
</dbReference>
<evidence type="ECO:0000313" key="13">
    <source>
        <dbReference type="Proteomes" id="UP000887116"/>
    </source>
</evidence>
<dbReference type="InterPro" id="IPR007846">
    <property type="entry name" value="RRM_NUP35_dom"/>
</dbReference>
<proteinExistence type="inferred from homology"/>
<keyword evidence="4 9" id="KW-0509">mRNA transport</keyword>
<dbReference type="GO" id="GO:0005543">
    <property type="term" value="F:phospholipid binding"/>
    <property type="evidence" value="ECO:0007669"/>
    <property type="project" value="TreeGrafter"/>
</dbReference>
<comment type="function">
    <text evidence="9">Functions as a component of the nuclear pore complex (NPC).</text>
</comment>
<dbReference type="FunFam" id="3.30.70.330:FF:000095">
    <property type="entry name" value="Putative Nucleoporin NUP53"/>
    <property type="match status" value="1"/>
</dbReference>
<dbReference type="PROSITE" id="PS51472">
    <property type="entry name" value="RRM_NUP35"/>
    <property type="match status" value="1"/>
</dbReference>
<evidence type="ECO:0000256" key="9">
    <source>
        <dbReference type="PIRNR" id="PIRNR038119"/>
    </source>
</evidence>
<dbReference type="PANTHER" id="PTHR21527:SF6">
    <property type="entry name" value="NUCLEOPORIN NUP35"/>
    <property type="match status" value="1"/>
</dbReference>
<evidence type="ECO:0000256" key="1">
    <source>
        <dbReference type="ARBA" id="ARBA00004567"/>
    </source>
</evidence>